<dbReference type="AlphaFoldDB" id="A0A8K0IFU8"/>
<name>A0A8K0IFU8_COCNU</name>
<gene>
    <name evidence="2" type="ORF">COCNU_07G008160</name>
</gene>
<sequence length="104" mass="11338">MREVILHVYDVSNGGSEKTDNTSLRIFKDRIGLGGVFHSAVQLRQAKTKIVTASKVAYRFIASLASNSNSSATPESPGNSNRSSPRFQGTVYICALEVRIGRHL</sequence>
<reference evidence="2" key="1">
    <citation type="journal article" date="2017" name="Gigascience">
        <title>The genome draft of coconut (Cocos nucifera).</title>
        <authorList>
            <person name="Xiao Y."/>
            <person name="Xu P."/>
            <person name="Fan H."/>
            <person name="Baudouin L."/>
            <person name="Xia W."/>
            <person name="Bocs S."/>
            <person name="Xu J."/>
            <person name="Li Q."/>
            <person name="Guo A."/>
            <person name="Zhou L."/>
            <person name="Li J."/>
            <person name="Wu Y."/>
            <person name="Ma Z."/>
            <person name="Armero A."/>
            <person name="Issali A.E."/>
            <person name="Liu N."/>
            <person name="Peng M."/>
            <person name="Yang Y."/>
        </authorList>
    </citation>
    <scope>NUCLEOTIDE SEQUENCE</scope>
    <source>
        <tissue evidence="2">Spear leaf of Hainan Tall coconut</tissue>
    </source>
</reference>
<dbReference type="EMBL" id="CM017878">
    <property type="protein sequence ID" value="KAG1354704.1"/>
    <property type="molecule type" value="Genomic_DNA"/>
</dbReference>
<evidence type="ECO:0000313" key="2">
    <source>
        <dbReference type="EMBL" id="KAG1354704.1"/>
    </source>
</evidence>
<evidence type="ECO:0000313" key="3">
    <source>
        <dbReference type="Proteomes" id="UP000797356"/>
    </source>
</evidence>
<dbReference type="Proteomes" id="UP000797356">
    <property type="component" value="Chromosome 7"/>
</dbReference>
<keyword evidence="3" id="KW-1185">Reference proteome</keyword>
<accession>A0A8K0IFU8</accession>
<protein>
    <submittedName>
        <fullName evidence="2">Uncharacterized protein</fullName>
    </submittedName>
</protein>
<organism evidence="2 3">
    <name type="scientific">Cocos nucifera</name>
    <name type="common">Coconut palm</name>
    <dbReference type="NCBI Taxonomy" id="13894"/>
    <lineage>
        <taxon>Eukaryota</taxon>
        <taxon>Viridiplantae</taxon>
        <taxon>Streptophyta</taxon>
        <taxon>Embryophyta</taxon>
        <taxon>Tracheophyta</taxon>
        <taxon>Spermatophyta</taxon>
        <taxon>Magnoliopsida</taxon>
        <taxon>Liliopsida</taxon>
        <taxon>Arecaceae</taxon>
        <taxon>Arecoideae</taxon>
        <taxon>Cocoseae</taxon>
        <taxon>Attaleinae</taxon>
        <taxon>Cocos</taxon>
    </lineage>
</organism>
<comment type="caution">
    <text evidence="2">The sequence shown here is derived from an EMBL/GenBank/DDBJ whole genome shotgun (WGS) entry which is preliminary data.</text>
</comment>
<dbReference type="OrthoDB" id="412286at2759"/>
<reference evidence="2" key="2">
    <citation type="submission" date="2019-07" db="EMBL/GenBank/DDBJ databases">
        <authorList>
            <person name="Yang Y."/>
            <person name="Bocs S."/>
            <person name="Baudouin L."/>
        </authorList>
    </citation>
    <scope>NUCLEOTIDE SEQUENCE</scope>
    <source>
        <tissue evidence="2">Spear leaf of Hainan Tall coconut</tissue>
    </source>
</reference>
<feature type="region of interest" description="Disordered" evidence="1">
    <location>
        <begin position="67"/>
        <end position="86"/>
    </location>
</feature>
<evidence type="ECO:0000256" key="1">
    <source>
        <dbReference type="SAM" id="MobiDB-lite"/>
    </source>
</evidence>
<proteinExistence type="predicted"/>
<feature type="compositionally biased region" description="Polar residues" evidence="1">
    <location>
        <begin position="73"/>
        <end position="86"/>
    </location>
</feature>